<comment type="caution">
    <text evidence="2">The sequence shown here is derived from an EMBL/GenBank/DDBJ whole genome shotgun (WGS) entry which is preliminary data.</text>
</comment>
<accession>A0ABS8WVW3</accession>
<protein>
    <submittedName>
        <fullName evidence="2">Uncharacterized protein</fullName>
    </submittedName>
</protein>
<feature type="region of interest" description="Disordered" evidence="1">
    <location>
        <begin position="30"/>
        <end position="64"/>
    </location>
</feature>
<gene>
    <name evidence="2" type="ORF">HAX54_006143</name>
</gene>
<sequence>GKTLSSSLMSPVLPSRIVPLKYAHGSLTTVSDPISTHLEIPSTSNNESSTTQREQPSTNILQFRDSLDYSFSSSEKKGRIKRLGRYGINGGEDYCKRRPRKQKSRNGRGGNSRKGESEKGQGGKSRK</sequence>
<feature type="compositionally biased region" description="Polar residues" evidence="1">
    <location>
        <begin position="41"/>
        <end position="61"/>
    </location>
</feature>
<feature type="region of interest" description="Disordered" evidence="1">
    <location>
        <begin position="82"/>
        <end position="127"/>
    </location>
</feature>
<feature type="compositionally biased region" description="Basic residues" evidence="1">
    <location>
        <begin position="97"/>
        <end position="106"/>
    </location>
</feature>
<keyword evidence="3" id="KW-1185">Reference proteome</keyword>
<evidence type="ECO:0000313" key="2">
    <source>
        <dbReference type="EMBL" id="MCE3216331.1"/>
    </source>
</evidence>
<organism evidence="2 3">
    <name type="scientific">Datura stramonium</name>
    <name type="common">Jimsonweed</name>
    <name type="synonym">Common thornapple</name>
    <dbReference type="NCBI Taxonomy" id="4076"/>
    <lineage>
        <taxon>Eukaryota</taxon>
        <taxon>Viridiplantae</taxon>
        <taxon>Streptophyta</taxon>
        <taxon>Embryophyta</taxon>
        <taxon>Tracheophyta</taxon>
        <taxon>Spermatophyta</taxon>
        <taxon>Magnoliopsida</taxon>
        <taxon>eudicotyledons</taxon>
        <taxon>Gunneridae</taxon>
        <taxon>Pentapetalae</taxon>
        <taxon>asterids</taxon>
        <taxon>lamiids</taxon>
        <taxon>Solanales</taxon>
        <taxon>Solanaceae</taxon>
        <taxon>Solanoideae</taxon>
        <taxon>Datureae</taxon>
        <taxon>Datura</taxon>
    </lineage>
</organism>
<proteinExistence type="predicted"/>
<evidence type="ECO:0000256" key="1">
    <source>
        <dbReference type="SAM" id="MobiDB-lite"/>
    </source>
</evidence>
<reference evidence="2 3" key="1">
    <citation type="journal article" date="2021" name="BMC Genomics">
        <title>Datura genome reveals duplications of psychoactive alkaloid biosynthetic genes and high mutation rate following tissue culture.</title>
        <authorList>
            <person name="Rajewski A."/>
            <person name="Carter-House D."/>
            <person name="Stajich J."/>
            <person name="Litt A."/>
        </authorList>
    </citation>
    <scope>NUCLEOTIDE SEQUENCE [LARGE SCALE GENOMIC DNA]</scope>
    <source>
        <strain evidence="2">AR-01</strain>
    </source>
</reference>
<dbReference type="EMBL" id="JACEIK010013048">
    <property type="protein sequence ID" value="MCE3216331.1"/>
    <property type="molecule type" value="Genomic_DNA"/>
</dbReference>
<name>A0ABS8WVW3_DATST</name>
<dbReference type="Proteomes" id="UP000823775">
    <property type="component" value="Unassembled WGS sequence"/>
</dbReference>
<evidence type="ECO:0000313" key="3">
    <source>
        <dbReference type="Proteomes" id="UP000823775"/>
    </source>
</evidence>
<feature type="non-terminal residue" evidence="2">
    <location>
        <position position="1"/>
    </location>
</feature>